<dbReference type="Proteomes" id="UP001379235">
    <property type="component" value="Unassembled WGS sequence"/>
</dbReference>
<evidence type="ECO:0000313" key="2">
    <source>
        <dbReference type="Proteomes" id="UP001379235"/>
    </source>
</evidence>
<proteinExistence type="predicted"/>
<keyword evidence="2" id="KW-1185">Reference proteome</keyword>
<dbReference type="PANTHER" id="PTHR36455">
    <property type="match status" value="1"/>
</dbReference>
<name>A0ABU8SCV5_9SPHN</name>
<organism evidence="1 2">
    <name type="scientific">Novosphingobium aquae</name>
    <dbReference type="NCBI Taxonomy" id="3133435"/>
    <lineage>
        <taxon>Bacteria</taxon>
        <taxon>Pseudomonadati</taxon>
        <taxon>Pseudomonadota</taxon>
        <taxon>Alphaproteobacteria</taxon>
        <taxon>Sphingomonadales</taxon>
        <taxon>Sphingomonadaceae</taxon>
        <taxon>Novosphingobium</taxon>
    </lineage>
</organism>
<gene>
    <name evidence="1" type="primary">tnpB</name>
    <name evidence="1" type="ORF">WG900_17960</name>
</gene>
<sequence length="115" mass="12761">MIPISSSARIWIAMGHTDMRKGMRSLALQVQHGLNHDVHAGDLYVFRGRSGSLCKILWHDGVGMSLFAKRLERGKFIWPSAKDGVVAISASAMACMLEGIDWRNPQATWRPSRVG</sequence>
<dbReference type="InterPro" id="IPR008878">
    <property type="entry name" value="Transposase_IS66_Orf2"/>
</dbReference>
<protein>
    <submittedName>
        <fullName evidence="1">IS66 family insertion sequence element accessory protein TnpB</fullName>
    </submittedName>
</protein>
<comment type="caution">
    <text evidence="1">The sequence shown here is derived from an EMBL/GenBank/DDBJ whole genome shotgun (WGS) entry which is preliminary data.</text>
</comment>
<accession>A0ABU8SCV5</accession>
<dbReference type="Pfam" id="PF05717">
    <property type="entry name" value="TnpB_IS66"/>
    <property type="match status" value="1"/>
</dbReference>
<reference evidence="1 2" key="1">
    <citation type="submission" date="2024-03" db="EMBL/GenBank/DDBJ databases">
        <authorList>
            <person name="Jo J.-H."/>
        </authorList>
    </citation>
    <scope>NUCLEOTIDE SEQUENCE [LARGE SCALE GENOMIC DNA]</scope>
    <source>
        <strain evidence="1 2">AS3R-12</strain>
    </source>
</reference>
<dbReference type="EMBL" id="JBBHJY010000010">
    <property type="protein sequence ID" value="MEJ6011794.1"/>
    <property type="molecule type" value="Genomic_DNA"/>
</dbReference>
<evidence type="ECO:0000313" key="1">
    <source>
        <dbReference type="EMBL" id="MEJ6011794.1"/>
    </source>
</evidence>
<dbReference type="PANTHER" id="PTHR36455:SF1">
    <property type="entry name" value="BLR8292 PROTEIN"/>
    <property type="match status" value="1"/>
</dbReference>
<dbReference type="RefSeq" id="WP_333264159.1">
    <property type="nucleotide sequence ID" value="NZ_JBBHJY010000010.1"/>
</dbReference>
<dbReference type="NCBIfam" id="NF033819">
    <property type="entry name" value="IS66_TnpB"/>
    <property type="match status" value="1"/>
</dbReference>